<dbReference type="AlphaFoldDB" id="A0A133XE94"/>
<evidence type="ECO:0000313" key="1">
    <source>
        <dbReference type="EMBL" id="KXB29262.1"/>
    </source>
</evidence>
<protein>
    <submittedName>
        <fullName evidence="1">Uncharacterized protein</fullName>
    </submittedName>
</protein>
<proteinExistence type="predicted"/>
<accession>A0A133XE94</accession>
<dbReference type="RefSeq" id="WP_066884537.1">
    <property type="nucleotide sequence ID" value="NZ_LODL01000035.1"/>
</dbReference>
<evidence type="ECO:0000313" key="2">
    <source>
        <dbReference type="Proteomes" id="UP000070186"/>
    </source>
</evidence>
<reference evidence="1 2" key="1">
    <citation type="submission" date="2015-12" db="EMBL/GenBank/DDBJ databases">
        <title>Nitrous oxide reduction kinetics distinguish bacteria harboring typical versus atypical NosZ.</title>
        <authorList>
            <person name="Yoon S."/>
            <person name="Nissen S."/>
            <person name="Park D."/>
            <person name="Sanford R.A."/>
            <person name="Loeffler F.E."/>
        </authorList>
    </citation>
    <scope>NUCLEOTIDE SEQUENCE [LARGE SCALE GENOMIC DNA]</scope>
    <source>
        <strain evidence="1 2">ATCC BAA-841</strain>
    </source>
</reference>
<gene>
    <name evidence="1" type="ORF">AT959_14900</name>
</gene>
<name>A0A133XE94_9RHOO</name>
<comment type="caution">
    <text evidence="1">The sequence shown here is derived from an EMBL/GenBank/DDBJ whole genome shotgun (WGS) entry which is preliminary data.</text>
</comment>
<organism evidence="1 2">
    <name type="scientific">Dechloromonas denitrificans</name>
    <dbReference type="NCBI Taxonomy" id="281362"/>
    <lineage>
        <taxon>Bacteria</taxon>
        <taxon>Pseudomonadati</taxon>
        <taxon>Pseudomonadota</taxon>
        <taxon>Betaproteobacteria</taxon>
        <taxon>Rhodocyclales</taxon>
        <taxon>Azonexaceae</taxon>
        <taxon>Dechloromonas</taxon>
    </lineage>
</organism>
<sequence length="86" mass="9724">MDIVVFRSQAEKAQQEIEGIYRGLVGALSGSRLGEMDGMIYSIEPDSLEAYLKLNIDHLEDVIGRLTMAMKATQKRLLRDQRKIAK</sequence>
<dbReference type="EMBL" id="LODL01000035">
    <property type="protein sequence ID" value="KXB29262.1"/>
    <property type="molecule type" value="Genomic_DNA"/>
</dbReference>
<dbReference type="Proteomes" id="UP000070186">
    <property type="component" value="Unassembled WGS sequence"/>
</dbReference>
<keyword evidence="2" id="KW-1185">Reference proteome</keyword>